<keyword evidence="3" id="KW-0472">Membrane</keyword>
<evidence type="ECO:0000256" key="4">
    <source>
        <dbReference type="ARBA" id="ARBA00023186"/>
    </source>
</evidence>
<evidence type="ECO:0000313" key="6">
    <source>
        <dbReference type="Proteomes" id="UP000215188"/>
    </source>
</evidence>
<dbReference type="OrthoDB" id="9812372at2"/>
<dbReference type="RefSeq" id="WP_089515654.1">
    <property type="nucleotide sequence ID" value="NZ_NJGG01000002.1"/>
</dbReference>
<evidence type="ECO:0008006" key="7">
    <source>
        <dbReference type="Google" id="ProtNLM"/>
    </source>
</evidence>
<dbReference type="Gene3D" id="1.10.4030.10">
    <property type="entry name" value="Porin chaperone SurA, peptide-binding domain"/>
    <property type="match status" value="1"/>
</dbReference>
<evidence type="ECO:0000256" key="1">
    <source>
        <dbReference type="ARBA" id="ARBA00004236"/>
    </source>
</evidence>
<dbReference type="SUPFAM" id="SSF109998">
    <property type="entry name" value="Triger factor/SurA peptide-binding domain-like"/>
    <property type="match status" value="1"/>
</dbReference>
<dbReference type="PANTHER" id="PTHR47529">
    <property type="entry name" value="PEPTIDYL-PROLYL CIS-TRANS ISOMERASE D"/>
    <property type="match status" value="1"/>
</dbReference>
<evidence type="ECO:0000256" key="2">
    <source>
        <dbReference type="ARBA" id="ARBA00022475"/>
    </source>
</evidence>
<dbReference type="EMBL" id="NJGG01000002">
    <property type="protein sequence ID" value="OXL14797.1"/>
    <property type="molecule type" value="Genomic_DNA"/>
</dbReference>
<keyword evidence="4" id="KW-0143">Chaperone</keyword>
<sequence length="483" mass="53192">MLESIRKYQKILMGLLLLLILPSFVFLGVESYMQDIGKDSTLVKVDGAAITRQELDNAVKLRADRLQQQQGRVDSAMVNSVPFKQAVLNEIIQQRLLAYEIKALKLSISPEALARDLTQIPEIKALYNNGQFDAERYKKLLASNNLTVDQFENGRRHELKTRHVLTAVVATGIGSRKVAEQVSIAFETEREVQVLRFSPNDFVSKVNPSQQDIESFYQSNINAYQAPENVEVEYVILQGDAKADPKKFAEKADLFANMAYEQADSLKPVADRLSLPIQKASNITRGGLRGAPADHPFNNPKLLAAIFADDAVKNRRNIEALELSPGKIISARVITHKPQAALPLSQIQVDVKKQVSLRMAQELAIKTGQERFEALQKNPSESAGFTAGKWVSRNKPADLTASGMDAVMSANAKQLPAVVSAQANDGGFAIYRVNKVQKPLQADAKLRTNQARQVAALGAQSEAAAYFESVKDRAGVKQVNSVK</sequence>
<organism evidence="5 6">
    <name type="scientific">Polynucleobacter cosmopolitanus</name>
    <dbReference type="NCBI Taxonomy" id="351345"/>
    <lineage>
        <taxon>Bacteria</taxon>
        <taxon>Pseudomonadati</taxon>
        <taxon>Pseudomonadota</taxon>
        <taxon>Betaproteobacteria</taxon>
        <taxon>Burkholderiales</taxon>
        <taxon>Burkholderiaceae</taxon>
        <taxon>Polynucleobacter</taxon>
    </lineage>
</organism>
<comment type="caution">
    <text evidence="5">The sequence shown here is derived from an EMBL/GenBank/DDBJ whole genome shotgun (WGS) entry which is preliminary data.</text>
</comment>
<dbReference type="Pfam" id="PF13624">
    <property type="entry name" value="SurA_N_3"/>
    <property type="match status" value="1"/>
</dbReference>
<comment type="subcellular location">
    <subcellularLocation>
        <location evidence="1">Cell membrane</location>
    </subcellularLocation>
</comment>
<dbReference type="InterPro" id="IPR027304">
    <property type="entry name" value="Trigger_fact/SurA_dom_sf"/>
</dbReference>
<evidence type="ECO:0000256" key="3">
    <source>
        <dbReference type="ARBA" id="ARBA00023136"/>
    </source>
</evidence>
<dbReference type="InterPro" id="IPR052029">
    <property type="entry name" value="PpiD_chaperone"/>
</dbReference>
<protein>
    <recommendedName>
        <fullName evidence="7">Peptidylprolyl isomerase</fullName>
    </recommendedName>
</protein>
<gene>
    <name evidence="5" type="ORF">AOC33_05560</name>
</gene>
<keyword evidence="2" id="KW-1003">Cell membrane</keyword>
<accession>A0A229FRZ2</accession>
<dbReference type="PANTHER" id="PTHR47529:SF1">
    <property type="entry name" value="PERIPLASMIC CHAPERONE PPID"/>
    <property type="match status" value="1"/>
</dbReference>
<dbReference type="Proteomes" id="UP000215188">
    <property type="component" value="Unassembled WGS sequence"/>
</dbReference>
<keyword evidence="6" id="KW-1185">Reference proteome</keyword>
<name>A0A229FRZ2_9BURK</name>
<evidence type="ECO:0000313" key="5">
    <source>
        <dbReference type="EMBL" id="OXL14797.1"/>
    </source>
</evidence>
<dbReference type="GO" id="GO:0005886">
    <property type="term" value="C:plasma membrane"/>
    <property type="evidence" value="ECO:0007669"/>
    <property type="project" value="UniProtKB-SubCell"/>
</dbReference>
<proteinExistence type="predicted"/>
<reference evidence="5 6" key="1">
    <citation type="submission" date="2017-06" db="EMBL/GenBank/DDBJ databases">
        <title>Reclassification of a Polynucleobacter cosmopolitanus strain isolated from tropical Lake Victoria as Polynucleobacter victoriensis comb. nov.</title>
        <authorList>
            <person name="Hahn M.W."/>
        </authorList>
    </citation>
    <scope>NUCLEOTIDE SEQUENCE [LARGE SCALE GENOMIC DNA]</scope>
    <source>
        <strain evidence="5 6">MWH-MoIso2</strain>
    </source>
</reference>
<dbReference type="AlphaFoldDB" id="A0A229FRZ2"/>